<keyword evidence="1" id="KW-1133">Transmembrane helix</keyword>
<comment type="caution">
    <text evidence="2">The sequence shown here is derived from an EMBL/GenBank/DDBJ whole genome shotgun (WGS) entry which is preliminary data.</text>
</comment>
<name>A0AAV3NWW7_LITER</name>
<keyword evidence="1" id="KW-0472">Membrane</keyword>
<dbReference type="AlphaFoldDB" id="A0AAV3NWW7"/>
<dbReference type="Proteomes" id="UP001454036">
    <property type="component" value="Unassembled WGS sequence"/>
</dbReference>
<proteinExistence type="predicted"/>
<feature type="transmembrane region" description="Helical" evidence="1">
    <location>
        <begin position="342"/>
        <end position="361"/>
    </location>
</feature>
<evidence type="ECO:0000313" key="3">
    <source>
        <dbReference type="Proteomes" id="UP001454036"/>
    </source>
</evidence>
<reference evidence="2 3" key="1">
    <citation type="submission" date="2024-01" db="EMBL/GenBank/DDBJ databases">
        <title>The complete chloroplast genome sequence of Lithospermum erythrorhizon: insights into the phylogenetic relationship among Boraginaceae species and the maternal lineages of purple gromwells.</title>
        <authorList>
            <person name="Okada T."/>
            <person name="Watanabe K."/>
        </authorList>
    </citation>
    <scope>NUCLEOTIDE SEQUENCE [LARGE SCALE GENOMIC DNA]</scope>
</reference>
<accession>A0AAV3NWW7</accession>
<keyword evidence="3" id="KW-1185">Reference proteome</keyword>
<protein>
    <submittedName>
        <fullName evidence="2">Uncharacterized protein</fullName>
    </submittedName>
</protein>
<keyword evidence="1" id="KW-0812">Transmembrane</keyword>
<evidence type="ECO:0000256" key="1">
    <source>
        <dbReference type="SAM" id="Phobius"/>
    </source>
</evidence>
<organism evidence="2 3">
    <name type="scientific">Lithospermum erythrorhizon</name>
    <name type="common">Purple gromwell</name>
    <name type="synonym">Lithospermum officinale var. erythrorhizon</name>
    <dbReference type="NCBI Taxonomy" id="34254"/>
    <lineage>
        <taxon>Eukaryota</taxon>
        <taxon>Viridiplantae</taxon>
        <taxon>Streptophyta</taxon>
        <taxon>Embryophyta</taxon>
        <taxon>Tracheophyta</taxon>
        <taxon>Spermatophyta</taxon>
        <taxon>Magnoliopsida</taxon>
        <taxon>eudicotyledons</taxon>
        <taxon>Gunneridae</taxon>
        <taxon>Pentapetalae</taxon>
        <taxon>asterids</taxon>
        <taxon>lamiids</taxon>
        <taxon>Boraginales</taxon>
        <taxon>Boraginaceae</taxon>
        <taxon>Boraginoideae</taxon>
        <taxon>Lithospermeae</taxon>
        <taxon>Lithospermum</taxon>
    </lineage>
</organism>
<gene>
    <name evidence="2" type="ORF">LIER_35539</name>
</gene>
<evidence type="ECO:0000313" key="2">
    <source>
        <dbReference type="EMBL" id="GAA0142233.1"/>
    </source>
</evidence>
<dbReference type="EMBL" id="BAABME010015640">
    <property type="protein sequence ID" value="GAA0142233.1"/>
    <property type="molecule type" value="Genomic_DNA"/>
</dbReference>
<sequence>MEQRTQVHQDTGVGAAGMDAEIFINEVVDDSGQVGSSTHVPTNDSVSSPLGELRTFLILAIPSPGRAIEEDERDLIMDHYSSLLKTLTTLPRALSNLIANQATLPIDHYSSFLTFLPHFPSLIANSWLSDLPSPYTFSAFRLILNLKSVKRSVKKWNHDRVGNIFQQIKDIQSQRSRAQNHPSSSTSRSLDRNIIIQLDFLLKAKEEYWGQRSKLTAISEGDRNTKFFHAHARHKAKINNILDIRDSNTTSSQKRKTSGPIVEVTILIFSIHLQRKHEIIPMVILLNPLSMSPTDSIHLKSPTLRPPLARRRSNPPFFKCWIINPLALMDFQRSFTKRIGTLLERMLLWPLSSFLIVVIFLKKLTTHSLL</sequence>